<keyword evidence="9" id="KW-0627">Porphyrin biosynthesis</keyword>
<dbReference type="GO" id="GO:0005886">
    <property type="term" value="C:plasma membrane"/>
    <property type="evidence" value="ECO:0007669"/>
    <property type="project" value="UniProtKB-SubCell"/>
</dbReference>
<dbReference type="InterPro" id="IPR005254">
    <property type="entry name" value="Heme_biosyn_assoc_TPR_pro"/>
</dbReference>
<dbReference type="InterPro" id="IPR010817">
    <property type="entry name" value="HemY_N"/>
</dbReference>
<evidence type="ECO:0000256" key="7">
    <source>
        <dbReference type="ARBA" id="ARBA00022989"/>
    </source>
</evidence>
<organism evidence="12 13">
    <name type="scientific">Derxia gummosa DSM 723</name>
    <dbReference type="NCBI Taxonomy" id="1121388"/>
    <lineage>
        <taxon>Bacteria</taxon>
        <taxon>Pseudomonadati</taxon>
        <taxon>Pseudomonadota</taxon>
        <taxon>Betaproteobacteria</taxon>
        <taxon>Burkholderiales</taxon>
        <taxon>Alcaligenaceae</taxon>
        <taxon>Derxia</taxon>
    </lineage>
</organism>
<keyword evidence="6 10" id="KW-0812">Transmembrane</keyword>
<name>A0A8B6X972_9BURK</name>
<dbReference type="Pfam" id="PF07219">
    <property type="entry name" value="HemY_N"/>
    <property type="match status" value="1"/>
</dbReference>
<dbReference type="GO" id="GO:0006779">
    <property type="term" value="P:porphyrin-containing compound biosynthetic process"/>
    <property type="evidence" value="ECO:0007669"/>
    <property type="project" value="UniProtKB-KW"/>
</dbReference>
<dbReference type="AlphaFoldDB" id="A0A8B6X972"/>
<comment type="subcellular location">
    <subcellularLocation>
        <location evidence="2">Cell inner membrane</location>
        <topology evidence="2">Multi-pass membrane protein</topology>
    </subcellularLocation>
</comment>
<evidence type="ECO:0000256" key="10">
    <source>
        <dbReference type="SAM" id="Phobius"/>
    </source>
</evidence>
<dbReference type="InterPro" id="IPR011990">
    <property type="entry name" value="TPR-like_helical_dom_sf"/>
</dbReference>
<comment type="pathway">
    <text evidence="3">Porphyrin-containing compound metabolism; protoheme biosynthesis.</text>
</comment>
<keyword evidence="7 10" id="KW-1133">Transmembrane helix</keyword>
<feature type="domain" description="HemY N-terminal" evidence="11">
    <location>
        <begin position="26"/>
        <end position="131"/>
    </location>
</feature>
<reference evidence="13" key="1">
    <citation type="journal article" date="1994" name="J. Bacteriol.">
        <title>Bacillus subtilis HemY is a peripheral membrane protein essential for protoheme IX synthesis which can oxidize coproporphyrinogen III and protoporphyrinogen IX.</title>
        <authorList>
            <person name="Hansson M."/>
            <person name="Hederstedt L."/>
        </authorList>
    </citation>
    <scope>NUCLEOTIDE SEQUENCE</scope>
</reference>
<evidence type="ECO:0000256" key="2">
    <source>
        <dbReference type="ARBA" id="ARBA00004429"/>
    </source>
</evidence>
<evidence type="ECO:0000256" key="1">
    <source>
        <dbReference type="ARBA" id="ARBA00002962"/>
    </source>
</evidence>
<dbReference type="NCBIfam" id="TIGR00540">
    <property type="entry name" value="TPR_hemY_coli"/>
    <property type="match status" value="1"/>
</dbReference>
<keyword evidence="8 10" id="KW-0472">Membrane</keyword>
<evidence type="ECO:0000256" key="4">
    <source>
        <dbReference type="ARBA" id="ARBA00022475"/>
    </source>
</evidence>
<evidence type="ECO:0000256" key="8">
    <source>
        <dbReference type="ARBA" id="ARBA00023136"/>
    </source>
</evidence>
<dbReference type="GO" id="GO:0042168">
    <property type="term" value="P:heme metabolic process"/>
    <property type="evidence" value="ECO:0007669"/>
    <property type="project" value="InterPro"/>
</dbReference>
<keyword evidence="5" id="KW-0997">Cell inner membrane</keyword>
<accession>A0A8B6X972</accession>
<keyword evidence="12" id="KW-1185">Reference proteome</keyword>
<reference evidence="13" key="2">
    <citation type="submission" date="2025-08" db="UniProtKB">
        <authorList>
            <consortium name="RefSeq"/>
        </authorList>
    </citation>
    <scope>IDENTIFICATION</scope>
</reference>
<evidence type="ECO:0000313" key="12">
    <source>
        <dbReference type="Proteomes" id="UP000675920"/>
    </source>
</evidence>
<dbReference type="Proteomes" id="UP000675920">
    <property type="component" value="Unplaced"/>
</dbReference>
<dbReference type="UniPathway" id="UPA00252"/>
<sequence>MKGLFWFVILVAAGIGVGLLARLNNGNVVLLLPPWRVDVSLNLFVMALLGLFALFYALMRLVLNTLELPASVAAFRKRQREQAALDGLKGALQAYFEGRFARAERSAMLAQEVPGYGGIAALVAARASQKMREFTRRDGWIERAATDPSVRTARLMTEVELLLEERRADEARELLGQLHASGARHVASLRLALQAAQQVDDWEEVLRLVRQLTKRDAIHPTVAAKTKATAYSALLARRGGDLAGLRNFWMSVPTDDQSIVEVAGPVARAVAALGDHRLAVQIVETALENRWDDRLLLAYAEVGSREGRLEQIQRAEAWLSTHPQDSTLFFALGKLCELEGLWGKAADYLERSLRLEKRVDALYAIGNVIAHAGDRDKACEIFRECASFAASQASESKLTQRV</sequence>
<evidence type="ECO:0000259" key="11">
    <source>
        <dbReference type="Pfam" id="PF07219"/>
    </source>
</evidence>
<evidence type="ECO:0000256" key="6">
    <source>
        <dbReference type="ARBA" id="ARBA00022692"/>
    </source>
</evidence>
<feature type="transmembrane region" description="Helical" evidence="10">
    <location>
        <begin position="44"/>
        <end position="63"/>
    </location>
</feature>
<evidence type="ECO:0000256" key="5">
    <source>
        <dbReference type="ARBA" id="ARBA00022519"/>
    </source>
</evidence>
<protein>
    <submittedName>
        <fullName evidence="13">Heme biosynthesis HemY N-terminal domain-containing protein</fullName>
    </submittedName>
</protein>
<keyword evidence="4" id="KW-1003">Cell membrane</keyword>
<dbReference type="SUPFAM" id="SSF48452">
    <property type="entry name" value="TPR-like"/>
    <property type="match status" value="1"/>
</dbReference>
<proteinExistence type="predicted"/>
<dbReference type="OrthoDB" id="7053339at2"/>
<dbReference type="Gene3D" id="1.25.40.10">
    <property type="entry name" value="Tetratricopeptide repeat domain"/>
    <property type="match status" value="1"/>
</dbReference>
<dbReference type="RefSeq" id="WP_051378400.1">
    <property type="nucleotide sequence ID" value="NZ_AXWS01000008.1"/>
</dbReference>
<evidence type="ECO:0000256" key="9">
    <source>
        <dbReference type="ARBA" id="ARBA00023244"/>
    </source>
</evidence>
<evidence type="ECO:0000256" key="3">
    <source>
        <dbReference type="ARBA" id="ARBA00004744"/>
    </source>
</evidence>
<comment type="function">
    <text evidence="1">Involved in a late step of protoheme IX synthesis.</text>
</comment>
<evidence type="ECO:0000313" key="13">
    <source>
        <dbReference type="RefSeq" id="WP_051378400.1"/>
    </source>
</evidence>